<evidence type="ECO:0000313" key="2">
    <source>
        <dbReference type="Proteomes" id="UP000078446"/>
    </source>
</evidence>
<organism evidence="1 2">
    <name type="scientific">Moraxella catarrhalis</name>
    <name type="common">Branhamella catarrhalis</name>
    <dbReference type="NCBI Taxonomy" id="480"/>
    <lineage>
        <taxon>Bacteria</taxon>
        <taxon>Pseudomonadati</taxon>
        <taxon>Pseudomonadota</taxon>
        <taxon>Gammaproteobacteria</taxon>
        <taxon>Moraxellales</taxon>
        <taxon>Moraxellaceae</taxon>
        <taxon>Moraxella</taxon>
    </lineage>
</organism>
<dbReference type="RefSeq" id="WP_064619518.1">
    <property type="nucleotide sequence ID" value="NZ_LXHE01000015.1"/>
</dbReference>
<comment type="caution">
    <text evidence="1">The sequence shown here is derived from an EMBL/GenBank/DDBJ whole genome shotgun (WGS) entry which is preliminary data.</text>
</comment>
<sequence>MPINICHIYPIKAWLNVRQFLVSIKIHTANFNFVPVGRDGEMGDCVILPLIWQGQVYGGELIDAVVKFG</sequence>
<dbReference type="EMBL" id="LXHE01000015">
    <property type="protein sequence ID" value="OAV00144.1"/>
    <property type="molecule type" value="Genomic_DNA"/>
</dbReference>
<protein>
    <submittedName>
        <fullName evidence="1">Uncharacterized protein</fullName>
    </submittedName>
</protein>
<accession>A0A7Z0UXW1</accession>
<name>A0A7Z0UXW1_MORCA</name>
<reference evidence="1 2" key="1">
    <citation type="journal article" date="2016" name="Genome Biol. Evol.">
        <title>Comparative Genomic Analyses of the Moraxella catarrhalis Serosensitive and Seroresistant Lineages Demonstrate Their Independent Evolution.</title>
        <authorList>
            <person name="Earl J.P."/>
            <person name="de Vries S.P."/>
            <person name="Ahmed A."/>
            <person name="Powell E."/>
            <person name="Schultz M.P."/>
            <person name="Hermans P.W."/>
            <person name="Hill D.J."/>
            <person name="Zhou Z."/>
            <person name="Constantinidou C.I."/>
            <person name="Hu F.Z."/>
            <person name="Bootsma H.J."/>
            <person name="Ehrlich G.D."/>
        </authorList>
    </citation>
    <scope>NUCLEOTIDE SEQUENCE [LARGE SCALE GENOMIC DNA]</scope>
    <source>
        <strain evidence="1 2">Z7574</strain>
    </source>
</reference>
<dbReference type="AlphaFoldDB" id="A0A7Z0UXW1"/>
<gene>
    <name evidence="1" type="ORF">AO382_1622</name>
</gene>
<dbReference type="Proteomes" id="UP000078446">
    <property type="component" value="Unassembled WGS sequence"/>
</dbReference>
<evidence type="ECO:0000313" key="1">
    <source>
        <dbReference type="EMBL" id="OAV00144.1"/>
    </source>
</evidence>
<proteinExistence type="predicted"/>